<dbReference type="AlphaFoldDB" id="A0A1G6Z154"/>
<gene>
    <name evidence="2" type="ORF">SAMN05216464_103152</name>
</gene>
<accession>A0A1G6Z154</accession>
<keyword evidence="3" id="KW-1185">Reference proteome</keyword>
<dbReference type="Proteomes" id="UP000199072">
    <property type="component" value="Unassembled WGS sequence"/>
</dbReference>
<dbReference type="OrthoDB" id="751263at2"/>
<protein>
    <submittedName>
        <fullName evidence="2">Uncharacterized protein</fullName>
    </submittedName>
</protein>
<evidence type="ECO:0000313" key="2">
    <source>
        <dbReference type="EMBL" id="SDD95605.1"/>
    </source>
</evidence>
<dbReference type="EMBL" id="FNAI01000003">
    <property type="protein sequence ID" value="SDD95605.1"/>
    <property type="molecule type" value="Genomic_DNA"/>
</dbReference>
<keyword evidence="1" id="KW-0175">Coiled coil</keyword>
<reference evidence="2 3" key="1">
    <citation type="submission" date="2016-10" db="EMBL/GenBank/DDBJ databases">
        <authorList>
            <person name="de Groot N.N."/>
        </authorList>
    </citation>
    <scope>NUCLEOTIDE SEQUENCE [LARGE SCALE GENOMIC DNA]</scope>
    <source>
        <strain evidence="2 3">47C3B</strain>
    </source>
</reference>
<evidence type="ECO:0000313" key="3">
    <source>
        <dbReference type="Proteomes" id="UP000199072"/>
    </source>
</evidence>
<name>A0A1G6Z154_9SPHI</name>
<dbReference type="STRING" id="1391627.SAMN05216464_103152"/>
<evidence type="ECO:0000256" key="1">
    <source>
        <dbReference type="SAM" id="Coils"/>
    </source>
</evidence>
<sequence>MPNKYFKPRNPFDLSPHKYDLGIFTGLKKGNEDNHFLAKLWKMPQDEYRLYYLYHLTYFLSKEPNGEKEFFAFVWRIVLARIKFLEGTDPFSSDHAKHVERLEILLKFQKFLRSIDQWDTDKTQTEIIAEQAEEIRRLRDTNAGLKEELKAAKKLETEYHLNIAEGKLLAVVDLFKKIEALQPDGKELVFAQFQTVWAKMICRSFRHGGKEIKFDTVRRYFPGDKDDPSFRSAPVGTKYQLYNIVPIKK</sequence>
<proteinExistence type="predicted"/>
<organism evidence="2 3">
    <name type="scientific">Mucilaginibacter pineti</name>
    <dbReference type="NCBI Taxonomy" id="1391627"/>
    <lineage>
        <taxon>Bacteria</taxon>
        <taxon>Pseudomonadati</taxon>
        <taxon>Bacteroidota</taxon>
        <taxon>Sphingobacteriia</taxon>
        <taxon>Sphingobacteriales</taxon>
        <taxon>Sphingobacteriaceae</taxon>
        <taxon>Mucilaginibacter</taxon>
    </lineage>
</organism>
<feature type="coiled-coil region" evidence="1">
    <location>
        <begin position="128"/>
        <end position="158"/>
    </location>
</feature>
<dbReference type="RefSeq" id="WP_091147899.1">
    <property type="nucleotide sequence ID" value="NZ_FNAI01000003.1"/>
</dbReference>